<keyword evidence="5" id="KW-1133">Transmembrane helix</keyword>
<keyword evidence="3" id="KW-0862">Zinc</keyword>
<evidence type="ECO:0000256" key="5">
    <source>
        <dbReference type="SAM" id="Phobius"/>
    </source>
</evidence>
<evidence type="ECO:0000259" key="6">
    <source>
        <dbReference type="PROSITE" id="PS50089"/>
    </source>
</evidence>
<accession>A0A5J9TAX8</accession>
<reference evidence="7 8" key="1">
    <citation type="journal article" date="2019" name="Sci. Rep.">
        <title>A high-quality genome of Eragrostis curvula grass provides insights into Poaceae evolution and supports new strategies to enhance forage quality.</title>
        <authorList>
            <person name="Carballo J."/>
            <person name="Santos B.A.C.M."/>
            <person name="Zappacosta D."/>
            <person name="Garbus I."/>
            <person name="Selva J.P."/>
            <person name="Gallo C.A."/>
            <person name="Diaz A."/>
            <person name="Albertini E."/>
            <person name="Caccamo M."/>
            <person name="Echenique V."/>
        </authorList>
    </citation>
    <scope>NUCLEOTIDE SEQUENCE [LARGE SCALE GENOMIC DNA]</scope>
    <source>
        <strain evidence="8">cv. Victoria</strain>
        <tissue evidence="7">Leaf</tissue>
    </source>
</reference>
<dbReference type="SMART" id="SM00184">
    <property type="entry name" value="RING"/>
    <property type="match status" value="1"/>
</dbReference>
<comment type="caution">
    <text evidence="7">The sequence shown here is derived from an EMBL/GenBank/DDBJ whole genome shotgun (WGS) entry which is preliminary data.</text>
</comment>
<gene>
    <name evidence="7" type="ORF">EJB05_41921</name>
</gene>
<dbReference type="PANTHER" id="PTHR45931:SF3">
    <property type="entry name" value="RING ZINC FINGER-CONTAINING PROTEIN"/>
    <property type="match status" value="1"/>
</dbReference>
<keyword evidence="5" id="KW-0472">Membrane</keyword>
<dbReference type="CDD" id="cd12087">
    <property type="entry name" value="TM_EGFR-like"/>
    <property type="match status" value="1"/>
</dbReference>
<dbReference type="EMBL" id="RWGY01000039">
    <property type="protein sequence ID" value="TVU08516.1"/>
    <property type="molecule type" value="Genomic_DNA"/>
</dbReference>
<evidence type="ECO:0000256" key="1">
    <source>
        <dbReference type="ARBA" id="ARBA00022723"/>
    </source>
</evidence>
<keyword evidence="5" id="KW-0812">Transmembrane</keyword>
<dbReference type="GO" id="GO:0008270">
    <property type="term" value="F:zinc ion binding"/>
    <property type="evidence" value="ECO:0007669"/>
    <property type="project" value="UniProtKB-KW"/>
</dbReference>
<feature type="domain" description="RING-type" evidence="6">
    <location>
        <begin position="72"/>
        <end position="115"/>
    </location>
</feature>
<dbReference type="Gramene" id="TVU08516">
    <property type="protein sequence ID" value="TVU08516"/>
    <property type="gene ID" value="EJB05_41921"/>
</dbReference>
<protein>
    <recommendedName>
        <fullName evidence="6">RING-type domain-containing protein</fullName>
    </recommendedName>
</protein>
<name>A0A5J9TAX8_9POAL</name>
<evidence type="ECO:0000256" key="4">
    <source>
        <dbReference type="PROSITE-ProRule" id="PRU00175"/>
    </source>
</evidence>
<dbReference type="Gene3D" id="3.30.40.10">
    <property type="entry name" value="Zinc/RING finger domain, C3HC4 (zinc finger)"/>
    <property type="match status" value="1"/>
</dbReference>
<dbReference type="OrthoDB" id="693978at2759"/>
<evidence type="ECO:0000256" key="2">
    <source>
        <dbReference type="ARBA" id="ARBA00022771"/>
    </source>
</evidence>
<dbReference type="GO" id="GO:0006511">
    <property type="term" value="P:ubiquitin-dependent protein catabolic process"/>
    <property type="evidence" value="ECO:0007669"/>
    <property type="project" value="TreeGrafter"/>
</dbReference>
<dbReference type="InterPro" id="IPR013083">
    <property type="entry name" value="Znf_RING/FYVE/PHD"/>
</dbReference>
<dbReference type="PANTHER" id="PTHR45931">
    <property type="entry name" value="SI:CH211-59O9.10"/>
    <property type="match status" value="1"/>
</dbReference>
<dbReference type="Proteomes" id="UP000324897">
    <property type="component" value="Chromosome 3"/>
</dbReference>
<dbReference type="InterPro" id="IPR001841">
    <property type="entry name" value="Znf_RING"/>
</dbReference>
<keyword evidence="1" id="KW-0479">Metal-binding</keyword>
<dbReference type="AlphaFoldDB" id="A0A5J9TAX8"/>
<keyword evidence="8" id="KW-1185">Reference proteome</keyword>
<evidence type="ECO:0000313" key="8">
    <source>
        <dbReference type="Proteomes" id="UP000324897"/>
    </source>
</evidence>
<feature type="transmembrane region" description="Helical" evidence="5">
    <location>
        <begin position="20"/>
        <end position="40"/>
    </location>
</feature>
<dbReference type="PROSITE" id="PS50089">
    <property type="entry name" value="ZF_RING_2"/>
    <property type="match status" value="1"/>
</dbReference>
<evidence type="ECO:0000313" key="7">
    <source>
        <dbReference type="EMBL" id="TVU08516.1"/>
    </source>
</evidence>
<dbReference type="Pfam" id="PF13639">
    <property type="entry name" value="zf-RING_2"/>
    <property type="match status" value="1"/>
</dbReference>
<feature type="non-terminal residue" evidence="7">
    <location>
        <position position="1"/>
    </location>
</feature>
<dbReference type="GO" id="GO:0061630">
    <property type="term" value="F:ubiquitin protein ligase activity"/>
    <property type="evidence" value="ECO:0007669"/>
    <property type="project" value="TreeGrafter"/>
</dbReference>
<keyword evidence="2 4" id="KW-0863">Zinc-finger</keyword>
<organism evidence="7 8">
    <name type="scientific">Eragrostis curvula</name>
    <name type="common">weeping love grass</name>
    <dbReference type="NCBI Taxonomy" id="38414"/>
    <lineage>
        <taxon>Eukaryota</taxon>
        <taxon>Viridiplantae</taxon>
        <taxon>Streptophyta</taxon>
        <taxon>Embryophyta</taxon>
        <taxon>Tracheophyta</taxon>
        <taxon>Spermatophyta</taxon>
        <taxon>Magnoliopsida</taxon>
        <taxon>Liliopsida</taxon>
        <taxon>Poales</taxon>
        <taxon>Poaceae</taxon>
        <taxon>PACMAD clade</taxon>
        <taxon>Chloridoideae</taxon>
        <taxon>Eragrostideae</taxon>
        <taxon>Eragrostidinae</taxon>
        <taxon>Eragrostis</taxon>
    </lineage>
</organism>
<dbReference type="GO" id="GO:0005634">
    <property type="term" value="C:nucleus"/>
    <property type="evidence" value="ECO:0007669"/>
    <property type="project" value="TreeGrafter"/>
</dbReference>
<sequence>MPPLGNGPDDVNSSLATDIVLGVGGLLFIIAVGYLLFSILRDKKRREASLRRIKPTKFVREEMVEAPEDAQCPVCLTDYDDCEILGELPCGHRYHGSCVERWLRVSDHLTCPTCRASV</sequence>
<evidence type="ECO:0000256" key="3">
    <source>
        <dbReference type="ARBA" id="ARBA00022833"/>
    </source>
</evidence>
<dbReference type="SUPFAM" id="SSF57850">
    <property type="entry name" value="RING/U-box"/>
    <property type="match status" value="1"/>
</dbReference>
<proteinExistence type="predicted"/>
<dbReference type="InterPro" id="IPR051834">
    <property type="entry name" value="RING_finger_E3_ligase"/>
</dbReference>